<reference evidence="2" key="1">
    <citation type="submission" date="2020-08" db="EMBL/GenBank/DDBJ databases">
        <title>Multicomponent nature underlies the extraordinary mechanical properties of spider dragline silk.</title>
        <authorList>
            <person name="Kono N."/>
            <person name="Nakamura H."/>
            <person name="Mori M."/>
            <person name="Yoshida Y."/>
            <person name="Ohtoshi R."/>
            <person name="Malay A.D."/>
            <person name="Moran D.A.P."/>
            <person name="Tomita M."/>
            <person name="Numata K."/>
            <person name="Arakawa K."/>
        </authorList>
    </citation>
    <scope>NUCLEOTIDE SEQUENCE</scope>
</reference>
<name>A0A8X6N8W9_NEPPI</name>
<keyword evidence="3" id="KW-1185">Reference proteome</keyword>
<proteinExistence type="predicted"/>
<comment type="caution">
    <text evidence="2">The sequence shown here is derived from an EMBL/GenBank/DDBJ whole genome shotgun (WGS) entry which is preliminary data.</text>
</comment>
<accession>A0A8X6N8W9</accession>
<sequence length="170" mass="19317">MSAEKSKICIVGNKCKLRAKILVHILPHNLSSINGSEAKITMRFLKSNNKIIRFSREISEAKAELQRFHNVTKSIESKLNLRNKASVMQGSKKSDRYVYDICLPKNVRSEYKNDRQSCPNTCQAAPISDRGCEAHTHYRSDDARNETSTKKSEGIGKKKTFLFPNEAQIE</sequence>
<gene>
    <name evidence="2" type="ORF">NPIL_303881</name>
</gene>
<evidence type="ECO:0000256" key="1">
    <source>
        <dbReference type="SAM" id="MobiDB-lite"/>
    </source>
</evidence>
<protein>
    <submittedName>
        <fullName evidence="2">Uncharacterized protein</fullName>
    </submittedName>
</protein>
<dbReference type="EMBL" id="BMAW01006826">
    <property type="protein sequence ID" value="GFT00724.1"/>
    <property type="molecule type" value="Genomic_DNA"/>
</dbReference>
<organism evidence="2 3">
    <name type="scientific">Nephila pilipes</name>
    <name type="common">Giant wood spider</name>
    <name type="synonym">Nephila maculata</name>
    <dbReference type="NCBI Taxonomy" id="299642"/>
    <lineage>
        <taxon>Eukaryota</taxon>
        <taxon>Metazoa</taxon>
        <taxon>Ecdysozoa</taxon>
        <taxon>Arthropoda</taxon>
        <taxon>Chelicerata</taxon>
        <taxon>Arachnida</taxon>
        <taxon>Araneae</taxon>
        <taxon>Araneomorphae</taxon>
        <taxon>Entelegynae</taxon>
        <taxon>Araneoidea</taxon>
        <taxon>Nephilidae</taxon>
        <taxon>Nephila</taxon>
    </lineage>
</organism>
<evidence type="ECO:0000313" key="2">
    <source>
        <dbReference type="EMBL" id="GFT00724.1"/>
    </source>
</evidence>
<feature type="region of interest" description="Disordered" evidence="1">
    <location>
        <begin position="138"/>
        <end position="170"/>
    </location>
</feature>
<dbReference type="Proteomes" id="UP000887013">
    <property type="component" value="Unassembled WGS sequence"/>
</dbReference>
<evidence type="ECO:0000313" key="3">
    <source>
        <dbReference type="Proteomes" id="UP000887013"/>
    </source>
</evidence>
<dbReference type="AlphaFoldDB" id="A0A8X6N8W9"/>
<feature type="compositionally biased region" description="Basic and acidic residues" evidence="1">
    <location>
        <begin position="138"/>
        <end position="156"/>
    </location>
</feature>